<dbReference type="InterPro" id="IPR038765">
    <property type="entry name" value="Papain-like_cys_pep_sf"/>
</dbReference>
<dbReference type="EMBL" id="LCTV02000006">
    <property type="protein sequence ID" value="PRQ74254.1"/>
    <property type="molecule type" value="Genomic_DNA"/>
</dbReference>
<keyword evidence="6" id="KW-0788">Thiol protease</keyword>
<comment type="subunit">
    <text evidence="8">Homohexamer. Binds to nucleic acids. Binds single-stranded DNA and RNA with higher affinity than double-stranded DNA.</text>
</comment>
<dbReference type="Pfam" id="PF03051">
    <property type="entry name" value="Peptidase_C1_2"/>
    <property type="match status" value="1"/>
</dbReference>
<dbReference type="PANTHER" id="PTHR10363:SF2">
    <property type="entry name" value="BLEOMYCIN HYDROLASE"/>
    <property type="match status" value="1"/>
</dbReference>
<evidence type="ECO:0000256" key="1">
    <source>
        <dbReference type="ARBA" id="ARBA00000423"/>
    </source>
</evidence>
<evidence type="ECO:0000256" key="10">
    <source>
        <dbReference type="ARBA" id="ARBA00031564"/>
    </source>
</evidence>
<dbReference type="PROSITE" id="PS00139">
    <property type="entry name" value="THIOL_PROTEASE_CYS"/>
    <property type="match status" value="1"/>
</dbReference>
<evidence type="ECO:0000256" key="6">
    <source>
        <dbReference type="ARBA" id="ARBA00022807"/>
    </source>
</evidence>
<feature type="region of interest" description="Disordered" evidence="13">
    <location>
        <begin position="484"/>
        <end position="514"/>
    </location>
</feature>
<dbReference type="GO" id="GO:0043418">
    <property type="term" value="P:homocysteine catabolic process"/>
    <property type="evidence" value="ECO:0007669"/>
    <property type="project" value="TreeGrafter"/>
</dbReference>
<dbReference type="InterPro" id="IPR000169">
    <property type="entry name" value="Pept_cys_AS"/>
</dbReference>
<dbReference type="GO" id="GO:0070005">
    <property type="term" value="F:cysteine-type aminopeptidase activity"/>
    <property type="evidence" value="ECO:0007669"/>
    <property type="project" value="InterPro"/>
</dbReference>
<evidence type="ECO:0000256" key="5">
    <source>
        <dbReference type="ARBA" id="ARBA00022801"/>
    </source>
</evidence>
<protein>
    <recommendedName>
        <fullName evidence="3">Cysteine proteinase 1, mitochondrial</fullName>
        <ecNumber evidence="2">3.4.22.40</ecNumber>
    </recommendedName>
    <alternativeName>
        <fullName evidence="9">Bleomycin hydrolase</fullName>
    </alternativeName>
    <alternativeName>
        <fullName evidence="12">Homocysteine-thiolactonase</fullName>
    </alternativeName>
    <alternativeName>
        <fullName evidence="10">Leucine aminopeptidase 3</fullName>
    </alternativeName>
    <alternativeName>
        <fullName evidence="11">Y3</fullName>
    </alternativeName>
</protein>
<comment type="function">
    <text evidence="7">The normal physiological role of the enzyme is unknown, but it is not essential for the viability of yeast cells. Has aminopeptidase activity, shortening substrate peptides sequentially by 1 amino acid. Has bleomycin hydrolase activity, which can protect the cell from the toxic effects of bleomycin. Has homocysteine-thiolactonase activity, protecting the cell against homocysteine toxicity. Acts as a repressor in the GAL4 regulatory system, but this does not require either the peptidase or nucleic acid-binding activities.</text>
</comment>
<dbReference type="Proteomes" id="UP000239560">
    <property type="component" value="Unassembled WGS sequence"/>
</dbReference>
<evidence type="ECO:0000256" key="7">
    <source>
        <dbReference type="ARBA" id="ARBA00025347"/>
    </source>
</evidence>
<accession>A0A2T0A8B8</accession>
<evidence type="ECO:0000256" key="9">
    <source>
        <dbReference type="ARBA" id="ARBA00030627"/>
    </source>
</evidence>
<name>A0A2T0A8B8_RHOTO</name>
<dbReference type="CDD" id="cd00585">
    <property type="entry name" value="Peptidase_C1B"/>
    <property type="match status" value="1"/>
</dbReference>
<evidence type="ECO:0000256" key="2">
    <source>
        <dbReference type="ARBA" id="ARBA00012465"/>
    </source>
</evidence>
<dbReference type="InterPro" id="IPR004134">
    <property type="entry name" value="Peptidase_C1B"/>
</dbReference>
<dbReference type="Gene3D" id="3.90.70.10">
    <property type="entry name" value="Cysteine proteinases"/>
    <property type="match status" value="1"/>
</dbReference>
<feature type="compositionally biased region" description="Polar residues" evidence="13">
    <location>
        <begin position="1"/>
        <end position="14"/>
    </location>
</feature>
<evidence type="ECO:0000256" key="13">
    <source>
        <dbReference type="SAM" id="MobiDB-lite"/>
    </source>
</evidence>
<evidence type="ECO:0000256" key="12">
    <source>
        <dbReference type="ARBA" id="ARBA00032353"/>
    </source>
</evidence>
<dbReference type="SUPFAM" id="SSF54001">
    <property type="entry name" value="Cysteine proteinases"/>
    <property type="match status" value="1"/>
</dbReference>
<evidence type="ECO:0000256" key="8">
    <source>
        <dbReference type="ARBA" id="ARBA00026080"/>
    </source>
</evidence>
<dbReference type="AlphaFoldDB" id="A0A2T0A8B8"/>
<reference evidence="14 15" key="1">
    <citation type="journal article" date="2018" name="Elife">
        <title>Functional genomics of lipid metabolism in the oleaginous yeast Rhodosporidium toruloides.</title>
        <authorList>
            <person name="Coradetti S.T."/>
            <person name="Pinel D."/>
            <person name="Geiselman G."/>
            <person name="Ito M."/>
            <person name="Mondo S."/>
            <person name="Reilly M.C."/>
            <person name="Cheng Y.F."/>
            <person name="Bauer S."/>
            <person name="Grigoriev I."/>
            <person name="Gladden J.M."/>
            <person name="Simmons B.A."/>
            <person name="Brem R."/>
            <person name="Arkin A.P."/>
            <person name="Skerker J.M."/>
        </authorList>
    </citation>
    <scope>NUCLEOTIDE SEQUENCE [LARGE SCALE GENOMIC DNA]</scope>
    <source>
        <strain evidence="14 15">NBRC 0880</strain>
    </source>
</reference>
<keyword evidence="5" id="KW-0378">Hydrolase</keyword>
<feature type="region of interest" description="Disordered" evidence="13">
    <location>
        <begin position="1"/>
        <end position="28"/>
    </location>
</feature>
<organism evidence="14 15">
    <name type="scientific">Rhodotorula toruloides</name>
    <name type="common">Yeast</name>
    <name type="synonym">Rhodosporidium toruloides</name>
    <dbReference type="NCBI Taxonomy" id="5286"/>
    <lineage>
        <taxon>Eukaryota</taxon>
        <taxon>Fungi</taxon>
        <taxon>Dikarya</taxon>
        <taxon>Basidiomycota</taxon>
        <taxon>Pucciniomycotina</taxon>
        <taxon>Microbotryomycetes</taxon>
        <taxon>Sporidiobolales</taxon>
        <taxon>Sporidiobolaceae</taxon>
        <taxon>Rhodotorula</taxon>
    </lineage>
</organism>
<evidence type="ECO:0000256" key="3">
    <source>
        <dbReference type="ARBA" id="ARBA00016900"/>
    </source>
</evidence>
<dbReference type="GO" id="GO:0006508">
    <property type="term" value="P:proteolysis"/>
    <property type="evidence" value="ECO:0007669"/>
    <property type="project" value="UniProtKB-KW"/>
</dbReference>
<evidence type="ECO:0000256" key="11">
    <source>
        <dbReference type="ARBA" id="ARBA00031859"/>
    </source>
</evidence>
<dbReference type="EC" id="3.4.22.40" evidence="2"/>
<comment type="catalytic activity">
    <reaction evidence="1">
        <text>Inactivates bleomycin B2 (a cytotoxic glycometallopeptide) by hydrolysis of a carboxyamide bond of beta-aminoalanine, but also shows general aminopeptidase activity. The specificity varies somewhat with source, but amino acid arylamides of Met, Leu and Ala are preferred.</text>
        <dbReference type="EC" id="3.4.22.40"/>
    </reaction>
</comment>
<evidence type="ECO:0000256" key="4">
    <source>
        <dbReference type="ARBA" id="ARBA00022670"/>
    </source>
</evidence>
<evidence type="ECO:0000313" key="14">
    <source>
        <dbReference type="EMBL" id="PRQ74254.1"/>
    </source>
</evidence>
<comment type="caution">
    <text evidence="14">The sequence shown here is derived from an EMBL/GenBank/DDBJ whole genome shotgun (WGS) entry which is preliminary data.</text>
</comment>
<sequence length="539" mass="59407">MGNAASTPAPQSTLSEKHNSTTRVSSPSSAADLLSQLSLRGSAASRASAKVTSENLAAWEGDFASSPKHRLASTVLSKAALTDSLVRRDAQRNTQQIFNVKVNEGGLPITNQKSSGRCWLFSATNLLRIALARKLDLDDFQFSQSYLFFWDSLSKANYFLEQMLDLADSPLDDRVVQHLMNMPENDGGQWSMLDSLITTFGLVPQSVYPESFNSSNTGKLDALLTSKLREYALELRDLHSAAMRTLSDLADGKSYAEKKVLAAQSARKKKEEQMSEVYRILAIALGQPPKPDDSFVWEYYSKKDKKYHRVETTPKKLYGSVGVDTSKVLSLVNDPRHEYETLLSVDRLGNVWGGAPVTYVNVDLDVLKKTAIRLLRDDTPVWFGCDVGKFSSSSLGIMSTKLWDLDEGFGTSLKMSKAQRLETGDSAMTHAMLITAVHIDEKSGKPTRWRIENSWGPDVGEKGCVRRPRSHVFPLWADERRGETATSSWTTSGSPSTSTKSAPTASTSTRSWSTYSTRARRPSCLPGCVLAFPAALLVC</sequence>
<dbReference type="PANTHER" id="PTHR10363">
    <property type="entry name" value="BLEOMYCIN HYDROLASE"/>
    <property type="match status" value="1"/>
</dbReference>
<gene>
    <name evidence="14" type="ORF">AAT19DRAFT_14607</name>
</gene>
<dbReference type="GO" id="GO:0005737">
    <property type="term" value="C:cytoplasm"/>
    <property type="evidence" value="ECO:0007669"/>
    <property type="project" value="TreeGrafter"/>
</dbReference>
<keyword evidence="4" id="KW-0645">Protease</keyword>
<dbReference type="GO" id="GO:0009636">
    <property type="term" value="P:response to toxic substance"/>
    <property type="evidence" value="ECO:0007669"/>
    <property type="project" value="TreeGrafter"/>
</dbReference>
<proteinExistence type="predicted"/>
<evidence type="ECO:0000313" key="15">
    <source>
        <dbReference type="Proteomes" id="UP000239560"/>
    </source>
</evidence>
<dbReference type="GO" id="GO:0004197">
    <property type="term" value="F:cysteine-type endopeptidase activity"/>
    <property type="evidence" value="ECO:0007669"/>
    <property type="project" value="UniProtKB-EC"/>
</dbReference>
<dbReference type="OrthoDB" id="2666448at2759"/>